<dbReference type="EMBL" id="MG018926">
    <property type="protein sequence ID" value="ATW57903.1"/>
    <property type="molecule type" value="Genomic_DNA"/>
</dbReference>
<name>A0A2H4P6T8_9CAUD</name>
<dbReference type="OrthoDB" id="2155at10239"/>
<keyword evidence="2" id="KW-1185">Reference proteome</keyword>
<accession>A0A2H4P6T8</accession>
<proteinExistence type="predicted"/>
<sequence>MAANYTYLVDTGVVAADTATILADVQGEYKTALGDSLNLASSTPQGTLIAGETTARTGTMKNNAEMANNINPQLSYGVFLDAVCAFLGIERGDESSTVGTAVQLVGNSGTVILAGSRVQTGDGEVFTIQAQVTIPSSGIANGIIAAVNTGAIALGVQSLSILDGIIGWGECNVTSTTSVVLGASSLEDPQLKNQRNQSLFRQGRSSVGAIRAELLATANVTSCIVLDNNTGAAGLINGVSFTLPNATWVCVSGTATDDEIASAIWESCQGAIPFDFGAAGNGVPAGTSTGVSVIDKASGVSYQVKFVRSVQHDAYVNITVSQGLSSADPQVAVANSIVKWAEGNIADELGLITGASLSGWEVAGAVNRDLPGMYVKHVEVAVVAAGAAAPLPAAYSQEAVANPYDEFNISIGRVKVTVV</sequence>
<organism evidence="1 2">
    <name type="scientific">Pseudomonas phage tabernarius</name>
    <dbReference type="NCBI Taxonomy" id="2048978"/>
    <lineage>
        <taxon>Viruses</taxon>
        <taxon>Duplodnaviria</taxon>
        <taxon>Heunggongvirae</taxon>
        <taxon>Uroviricota</taxon>
        <taxon>Caudoviricetes</taxon>
        <taxon>Lindbergviridae</taxon>
        <taxon>Tabernariusvirus</taxon>
        <taxon>Tabernariusvirus tabernarius</taxon>
    </lineage>
</organism>
<gene>
    <name evidence="1" type="ORF">CNR33_00057</name>
</gene>
<evidence type="ECO:0000313" key="1">
    <source>
        <dbReference type="EMBL" id="ATW57903.1"/>
    </source>
</evidence>
<dbReference type="Proteomes" id="UP000241090">
    <property type="component" value="Segment"/>
</dbReference>
<reference evidence="1 2" key="1">
    <citation type="submission" date="2017-09" db="EMBL/GenBank/DDBJ databases">
        <authorList>
            <person name="Ehlers B."/>
            <person name="Leendertz F.H."/>
        </authorList>
    </citation>
    <scope>NUCLEOTIDE SEQUENCE [LARGE SCALE GENOMIC DNA]</scope>
</reference>
<evidence type="ECO:0000313" key="2">
    <source>
        <dbReference type="Proteomes" id="UP000241090"/>
    </source>
</evidence>
<protein>
    <submittedName>
        <fullName evidence="1">Putative baseplate protein</fullName>
    </submittedName>
</protein>